<organism evidence="2 3">
    <name type="scientific">Enhygromyxa salina</name>
    <dbReference type="NCBI Taxonomy" id="215803"/>
    <lineage>
        <taxon>Bacteria</taxon>
        <taxon>Pseudomonadati</taxon>
        <taxon>Myxococcota</taxon>
        <taxon>Polyangia</taxon>
        <taxon>Nannocystales</taxon>
        <taxon>Nannocystaceae</taxon>
        <taxon>Enhygromyxa</taxon>
    </lineage>
</organism>
<reference evidence="2 3" key="1">
    <citation type="submission" date="2018-03" db="EMBL/GenBank/DDBJ databases">
        <title>Draft Genome Sequences of the Obligatory Marine Myxobacteria Enhygromyxa salina SWB007.</title>
        <authorList>
            <person name="Poehlein A."/>
            <person name="Moghaddam J.A."/>
            <person name="Harms H."/>
            <person name="Alanjari M."/>
            <person name="Koenig G.M."/>
            <person name="Daniel R."/>
            <person name="Schaeberle T.F."/>
        </authorList>
    </citation>
    <scope>NUCLEOTIDE SEQUENCE [LARGE SCALE GENOMIC DNA]</scope>
    <source>
        <strain evidence="2 3">SWB007</strain>
    </source>
</reference>
<feature type="compositionally biased region" description="Acidic residues" evidence="1">
    <location>
        <begin position="712"/>
        <end position="729"/>
    </location>
</feature>
<evidence type="ECO:0000313" key="3">
    <source>
        <dbReference type="Proteomes" id="UP000238823"/>
    </source>
</evidence>
<dbReference type="Proteomes" id="UP000238823">
    <property type="component" value="Unassembled WGS sequence"/>
</dbReference>
<evidence type="ECO:0000256" key="1">
    <source>
        <dbReference type="SAM" id="MobiDB-lite"/>
    </source>
</evidence>
<protein>
    <submittedName>
        <fullName evidence="2">Uncharacterized protein</fullName>
    </submittedName>
</protein>
<dbReference type="AlphaFoldDB" id="A0A2S9XQE9"/>
<feature type="region of interest" description="Disordered" evidence="1">
    <location>
        <begin position="692"/>
        <end position="729"/>
    </location>
</feature>
<accession>A0A2S9XQE9</accession>
<proteinExistence type="predicted"/>
<sequence length="729" mass="81637">MYVPAPVHTNALNMRTAQRRSHAGLGVLALIAVSLVGCSKDGTRENVVDPAHGSAGEAKVDEDGAAAPSWEQELEVGPPTKTSLREHEVGEAWVIDPDKLDEPRALKIAQAEARGYTVIDLGDSWRPYIFSHKTPGAEDFSDNTYAARYIDLANDRSDHDGDALAAHEHNYLELYGIPPTLSVVLQEWRALPQIEQCLTDAGYDGSKFDPTVGTMPYTRKGGDKRLRAWKGAKNRLEKDMRKAKLGDAVAAGNHAAAAEVEDLQRAYERFHALDREVQIIRNAQIRFRCEGLFNEKNGQGKFESGVFDGSTTHALANFEKKHDVMGWGHFTSDNVSVLALSPRDAVYARLVRVLSERVVSAAGIVEDGSAREWKPDFRYTDATGAQHELRDLATEFSQAAILALALDEPETALASLEALEKLATDDPAHPEQFGELLVAVKLPALPAYYSGEMAFSTVIDRGDVWYDFPWDADGKKSSQPRKRHPKLTLYVTYENQRIPLVHWRTTIGSWRSELVEGKEYYAYKNSDVGDRVWQTIMAAPVWIPPDGTPTKSLTKVKYVNGKMRRVVNYDETGPGYMSAYGLVAGYHVKLHEKNDGTTSVFDNQIRTHGSVDYMSILRRYSHGCHRLYNMNAVRMFSMILQHRAYTREGQTQIGAGKKFEYNGSEYQMRLPTRGYKYELIEPIPVTVTEGRIRGTRQQPYKDMMPKPGVDYSEGDDEDELTPLEPDEDN</sequence>
<name>A0A2S9XQE9_9BACT</name>
<evidence type="ECO:0000313" key="2">
    <source>
        <dbReference type="EMBL" id="PRP95088.1"/>
    </source>
</evidence>
<gene>
    <name evidence="2" type="ORF">ENSA7_74020</name>
</gene>
<comment type="caution">
    <text evidence="2">The sequence shown here is derived from an EMBL/GenBank/DDBJ whole genome shotgun (WGS) entry which is preliminary data.</text>
</comment>
<dbReference type="EMBL" id="PVNL01000138">
    <property type="protein sequence ID" value="PRP95088.1"/>
    <property type="molecule type" value="Genomic_DNA"/>
</dbReference>